<keyword evidence="14" id="KW-1185">Reference proteome</keyword>
<evidence type="ECO:0000256" key="8">
    <source>
        <dbReference type="ARBA" id="ARBA00023180"/>
    </source>
</evidence>
<feature type="domain" description="Guanylate cyclase" evidence="11">
    <location>
        <begin position="29"/>
        <end position="159"/>
    </location>
</feature>
<dbReference type="GO" id="GO:0035556">
    <property type="term" value="P:intracellular signal transduction"/>
    <property type="evidence" value="ECO:0007669"/>
    <property type="project" value="InterPro"/>
</dbReference>
<dbReference type="InterPro" id="IPR050401">
    <property type="entry name" value="Cyclic_nucleotide_synthase"/>
</dbReference>
<sequence length="232" mass="25318">MFIVIIFRQIADKLKAGSVIEPESFDQVTVFFSDVVRFGELAAKSTAIQAITLLNDLFTMFDGVIETYDCYKVESVGDDTLVVSGLPVRNGNRHVKEIANLSLAFMNGVAVFRIPHLPHEKVQLRIGFHSGPCVAGVVGLAMPRYCLFGDTINTASRMCSNGRPDRIHLSSDSNKLLQQIGGFATLSRGELIIKGKGVMETFFLEGMATDPIPFVSDSRGTTASLKDGQKKI</sequence>
<evidence type="ECO:0000313" key="14">
    <source>
        <dbReference type="Proteomes" id="UP000659654"/>
    </source>
</evidence>
<evidence type="ECO:0000256" key="2">
    <source>
        <dbReference type="ARBA" id="ARBA00004370"/>
    </source>
</evidence>
<dbReference type="PANTHER" id="PTHR11920">
    <property type="entry name" value="GUANYLYL CYCLASE"/>
    <property type="match status" value="1"/>
</dbReference>
<keyword evidence="5" id="KW-1133">Transmembrane helix</keyword>
<dbReference type="AlphaFoldDB" id="A0A1I7RHQ3"/>
<dbReference type="InterPro" id="IPR029787">
    <property type="entry name" value="Nucleotide_cyclase"/>
</dbReference>
<dbReference type="PROSITE" id="PS50125">
    <property type="entry name" value="GUANYLATE_CYCLASE_2"/>
    <property type="match status" value="1"/>
</dbReference>
<dbReference type="GO" id="GO:0000166">
    <property type="term" value="F:nucleotide binding"/>
    <property type="evidence" value="ECO:0007669"/>
    <property type="project" value="UniProtKB-KW"/>
</dbReference>
<dbReference type="SUPFAM" id="SSF55073">
    <property type="entry name" value="Nucleotide cyclase"/>
    <property type="match status" value="1"/>
</dbReference>
<keyword evidence="8" id="KW-0325">Glycoprotein</keyword>
<evidence type="ECO:0000256" key="9">
    <source>
        <dbReference type="ARBA" id="ARBA00023239"/>
    </source>
</evidence>
<evidence type="ECO:0000256" key="1">
    <source>
        <dbReference type="ARBA" id="ARBA00001436"/>
    </source>
</evidence>
<keyword evidence="3" id="KW-0812">Transmembrane</keyword>
<dbReference type="Proteomes" id="UP000582659">
    <property type="component" value="Unassembled WGS sequence"/>
</dbReference>
<evidence type="ECO:0000313" key="12">
    <source>
        <dbReference type="EMBL" id="CAD5226160.1"/>
    </source>
</evidence>
<dbReference type="OrthoDB" id="60033at2759"/>
<dbReference type="GO" id="GO:0005886">
    <property type="term" value="C:plasma membrane"/>
    <property type="evidence" value="ECO:0007669"/>
    <property type="project" value="TreeGrafter"/>
</dbReference>
<protein>
    <submittedName>
        <fullName evidence="12">(pine wood nematode) hypothetical protein</fullName>
    </submittedName>
    <submittedName>
        <fullName evidence="15">Guanylate cyclase domain-containing protein</fullName>
    </submittedName>
</protein>
<keyword evidence="6" id="KW-0472">Membrane</keyword>
<dbReference type="SMART" id="SM00044">
    <property type="entry name" value="CYCc"/>
    <property type="match status" value="1"/>
</dbReference>
<proteinExistence type="inferred from homology"/>
<keyword evidence="7" id="KW-0675">Receptor</keyword>
<dbReference type="FunFam" id="3.30.70.1230:FF:000015">
    <property type="entry name" value="Guanylate cyclase"/>
    <property type="match status" value="1"/>
</dbReference>
<dbReference type="Proteomes" id="UP000095284">
    <property type="component" value="Unplaced"/>
</dbReference>
<dbReference type="WBParaSite" id="BXY_0023200.1">
    <property type="protein sequence ID" value="BXY_0023200.1"/>
    <property type="gene ID" value="BXY_0023200"/>
</dbReference>
<evidence type="ECO:0000256" key="7">
    <source>
        <dbReference type="ARBA" id="ARBA00023170"/>
    </source>
</evidence>
<dbReference type="GO" id="GO:0004016">
    <property type="term" value="F:adenylate cyclase activity"/>
    <property type="evidence" value="ECO:0007669"/>
    <property type="project" value="TreeGrafter"/>
</dbReference>
<dbReference type="SMR" id="A0A1I7RHQ3"/>
<comment type="subcellular location">
    <subcellularLocation>
        <location evidence="2">Membrane</location>
    </subcellularLocation>
</comment>
<dbReference type="Pfam" id="PF00211">
    <property type="entry name" value="Guanylate_cyc"/>
    <property type="match status" value="1"/>
</dbReference>
<comment type="catalytic activity">
    <reaction evidence="1">
        <text>GTP = 3',5'-cyclic GMP + diphosphate</text>
        <dbReference type="Rhea" id="RHEA:13665"/>
        <dbReference type="ChEBI" id="CHEBI:33019"/>
        <dbReference type="ChEBI" id="CHEBI:37565"/>
        <dbReference type="ChEBI" id="CHEBI:57746"/>
        <dbReference type="EC" id="4.6.1.2"/>
    </reaction>
</comment>
<dbReference type="InterPro" id="IPR018297">
    <property type="entry name" value="A/G_cyclase_CS"/>
</dbReference>
<reference evidence="15" key="1">
    <citation type="submission" date="2016-11" db="UniProtKB">
        <authorList>
            <consortium name="WormBaseParasite"/>
        </authorList>
    </citation>
    <scope>IDENTIFICATION</scope>
</reference>
<dbReference type="PANTHER" id="PTHR11920:SF501">
    <property type="entry name" value="GUANYLATE CYCLASE 32E"/>
    <property type="match status" value="1"/>
</dbReference>
<evidence type="ECO:0000256" key="10">
    <source>
        <dbReference type="RuleBase" id="RU000405"/>
    </source>
</evidence>
<dbReference type="Proteomes" id="UP000659654">
    <property type="component" value="Unassembled WGS sequence"/>
</dbReference>
<dbReference type="InterPro" id="IPR001054">
    <property type="entry name" value="A/G_cyclase"/>
</dbReference>
<dbReference type="CDD" id="cd07302">
    <property type="entry name" value="CHD"/>
    <property type="match status" value="1"/>
</dbReference>
<evidence type="ECO:0000313" key="15">
    <source>
        <dbReference type="WBParaSite" id="BXY_0023200.1"/>
    </source>
</evidence>
<accession>A0A1I7RHQ3</accession>
<dbReference type="GO" id="GO:0001653">
    <property type="term" value="F:peptide receptor activity"/>
    <property type="evidence" value="ECO:0007669"/>
    <property type="project" value="TreeGrafter"/>
</dbReference>
<name>A0A1I7RHQ3_BURXY</name>
<dbReference type="PROSITE" id="PS00452">
    <property type="entry name" value="GUANYLATE_CYCLASE_1"/>
    <property type="match status" value="1"/>
</dbReference>
<evidence type="ECO:0000259" key="11">
    <source>
        <dbReference type="PROSITE" id="PS50125"/>
    </source>
</evidence>
<dbReference type="EMBL" id="CAJFCV020000004">
    <property type="protein sequence ID" value="CAG9115497.1"/>
    <property type="molecule type" value="Genomic_DNA"/>
</dbReference>
<dbReference type="eggNOG" id="KOG1023">
    <property type="taxonomic scope" value="Eukaryota"/>
</dbReference>
<evidence type="ECO:0000256" key="6">
    <source>
        <dbReference type="ARBA" id="ARBA00023136"/>
    </source>
</evidence>
<gene>
    <name evidence="12" type="ORF">BXYJ_LOCUS8906</name>
</gene>
<dbReference type="EMBL" id="CAJFDI010000004">
    <property type="protein sequence ID" value="CAD5226160.1"/>
    <property type="molecule type" value="Genomic_DNA"/>
</dbReference>
<comment type="similarity">
    <text evidence="10">Belongs to the adenylyl cyclase class-4/guanylyl cyclase family.</text>
</comment>
<dbReference type="GO" id="GO:0007168">
    <property type="term" value="P:receptor guanylyl cyclase signaling pathway"/>
    <property type="evidence" value="ECO:0007669"/>
    <property type="project" value="TreeGrafter"/>
</dbReference>
<evidence type="ECO:0000256" key="5">
    <source>
        <dbReference type="ARBA" id="ARBA00022989"/>
    </source>
</evidence>
<dbReference type="Gene3D" id="3.30.70.1230">
    <property type="entry name" value="Nucleotide cyclase"/>
    <property type="match status" value="1"/>
</dbReference>
<dbReference type="GO" id="GO:0004383">
    <property type="term" value="F:guanylate cyclase activity"/>
    <property type="evidence" value="ECO:0007669"/>
    <property type="project" value="UniProtKB-EC"/>
</dbReference>
<evidence type="ECO:0000256" key="4">
    <source>
        <dbReference type="ARBA" id="ARBA00022741"/>
    </source>
</evidence>
<evidence type="ECO:0000256" key="3">
    <source>
        <dbReference type="ARBA" id="ARBA00022692"/>
    </source>
</evidence>
<keyword evidence="9 10" id="KW-0456">Lyase</keyword>
<organism evidence="13 15">
    <name type="scientific">Bursaphelenchus xylophilus</name>
    <name type="common">Pinewood nematode worm</name>
    <name type="synonym">Aphelenchoides xylophilus</name>
    <dbReference type="NCBI Taxonomy" id="6326"/>
    <lineage>
        <taxon>Eukaryota</taxon>
        <taxon>Metazoa</taxon>
        <taxon>Ecdysozoa</taxon>
        <taxon>Nematoda</taxon>
        <taxon>Chromadorea</taxon>
        <taxon>Rhabditida</taxon>
        <taxon>Tylenchina</taxon>
        <taxon>Tylenchomorpha</taxon>
        <taxon>Aphelenchoidea</taxon>
        <taxon>Aphelenchoididae</taxon>
        <taxon>Bursaphelenchus</taxon>
    </lineage>
</organism>
<evidence type="ECO:0000313" key="13">
    <source>
        <dbReference type="Proteomes" id="UP000095284"/>
    </source>
</evidence>
<reference evidence="12" key="2">
    <citation type="submission" date="2020-09" db="EMBL/GenBank/DDBJ databases">
        <authorList>
            <person name="Kikuchi T."/>
        </authorList>
    </citation>
    <scope>NUCLEOTIDE SEQUENCE</scope>
    <source>
        <strain evidence="12">Ka4C1</strain>
    </source>
</reference>
<keyword evidence="4" id="KW-0547">Nucleotide-binding</keyword>